<evidence type="ECO:0000256" key="2">
    <source>
        <dbReference type="ARBA" id="ARBA00023002"/>
    </source>
</evidence>
<sequence>MNRLLEDKIVLVTGAAAGIGRAIASLCAAEGAHVVCTDIDRQGLDALVAAVVQSGGTAECRLLDVSDAAAFLECVADIASMHGALHGAVNNAGIPGANAFIADYPDDVFQRVLDINVKGVFNGLKAQIPIMLRQGCGAIVNVASIGALVGKDGQSAYIASKHAVLGMTKSGALEYGRAGVRINAVCPGIIRTAMIEKIIANDRTPAEVWDKIQPIGRMGTPEEVAEAVIWLLSDRSSLVHGHGLVADGGYTVG</sequence>
<dbReference type="CDD" id="cd05233">
    <property type="entry name" value="SDR_c"/>
    <property type="match status" value="1"/>
</dbReference>
<keyword evidence="5" id="KW-1185">Reference proteome</keyword>
<dbReference type="GO" id="GO:0016491">
    <property type="term" value="F:oxidoreductase activity"/>
    <property type="evidence" value="ECO:0007669"/>
    <property type="project" value="UniProtKB-KW"/>
</dbReference>
<dbReference type="AlphaFoldDB" id="A0A0M3AJH6"/>
<gene>
    <name evidence="4" type="ORF">YP76_22075</name>
</gene>
<dbReference type="RefSeq" id="WP_046765749.1">
    <property type="nucleotide sequence ID" value="NZ_LBIC01000012.1"/>
</dbReference>
<dbReference type="PRINTS" id="PR00080">
    <property type="entry name" value="SDRFAMILY"/>
</dbReference>
<protein>
    <submittedName>
        <fullName evidence="4">Short-chain dehydrogenase</fullName>
    </submittedName>
</protein>
<evidence type="ECO:0000313" key="4">
    <source>
        <dbReference type="EMBL" id="KKW90128.1"/>
    </source>
</evidence>
<comment type="catalytic activity">
    <reaction evidence="3">
        <text>2,5-dichlorocyclohexa-2,5-dien-1,4-diol + NAD(+) = 2,5-dichlorohydroquinone + NADH + H(+)</text>
        <dbReference type="Rhea" id="RHEA:15741"/>
        <dbReference type="ChEBI" id="CHEBI:15378"/>
        <dbReference type="ChEBI" id="CHEBI:27545"/>
        <dbReference type="ChEBI" id="CHEBI:28975"/>
        <dbReference type="ChEBI" id="CHEBI:57540"/>
        <dbReference type="ChEBI" id="CHEBI:57945"/>
    </reaction>
</comment>
<keyword evidence="2" id="KW-0560">Oxidoreductase</keyword>
<dbReference type="Gene3D" id="3.40.50.720">
    <property type="entry name" value="NAD(P)-binding Rossmann-like Domain"/>
    <property type="match status" value="1"/>
</dbReference>
<evidence type="ECO:0000256" key="3">
    <source>
        <dbReference type="ARBA" id="ARBA00051383"/>
    </source>
</evidence>
<accession>A0A0M3AJH6</accession>
<dbReference type="Pfam" id="PF13561">
    <property type="entry name" value="adh_short_C2"/>
    <property type="match status" value="1"/>
</dbReference>
<dbReference type="FunFam" id="3.40.50.720:FF:000084">
    <property type="entry name" value="Short-chain dehydrogenase reductase"/>
    <property type="match status" value="1"/>
</dbReference>
<reference evidence="4 5" key="1">
    <citation type="submission" date="2015-04" db="EMBL/GenBank/DDBJ databases">
        <title>Genome sequence of aromatic hydrocarbons-degrading Sphingobium chungbukense DJ77.</title>
        <authorList>
            <person name="Kim Y.-C."/>
            <person name="Chae J.-C."/>
        </authorList>
    </citation>
    <scope>NUCLEOTIDE SEQUENCE [LARGE SCALE GENOMIC DNA]</scope>
    <source>
        <strain evidence="4 5">DJ77</strain>
    </source>
</reference>
<organism evidence="4 5">
    <name type="scientific">Sphingobium chungbukense</name>
    <dbReference type="NCBI Taxonomy" id="56193"/>
    <lineage>
        <taxon>Bacteria</taxon>
        <taxon>Pseudomonadati</taxon>
        <taxon>Pseudomonadota</taxon>
        <taxon>Alphaproteobacteria</taxon>
        <taxon>Sphingomonadales</taxon>
        <taxon>Sphingomonadaceae</taxon>
        <taxon>Sphingobium</taxon>
    </lineage>
</organism>
<dbReference type="InterPro" id="IPR002347">
    <property type="entry name" value="SDR_fam"/>
</dbReference>
<dbReference type="EMBL" id="LBIC01000012">
    <property type="protein sequence ID" value="KKW90128.1"/>
    <property type="molecule type" value="Genomic_DNA"/>
</dbReference>
<dbReference type="STRING" id="56193.YP76_22075"/>
<proteinExistence type="inferred from homology"/>
<dbReference type="Proteomes" id="UP000033874">
    <property type="component" value="Unassembled WGS sequence"/>
</dbReference>
<name>A0A0M3AJH6_9SPHN</name>
<dbReference type="InterPro" id="IPR036291">
    <property type="entry name" value="NAD(P)-bd_dom_sf"/>
</dbReference>
<comment type="caution">
    <text evidence="4">The sequence shown here is derived from an EMBL/GenBank/DDBJ whole genome shotgun (WGS) entry which is preliminary data.</text>
</comment>
<dbReference type="NCBIfam" id="NF005559">
    <property type="entry name" value="PRK07231.1"/>
    <property type="match status" value="1"/>
</dbReference>
<evidence type="ECO:0000256" key="1">
    <source>
        <dbReference type="ARBA" id="ARBA00006484"/>
    </source>
</evidence>
<dbReference type="PANTHER" id="PTHR24321">
    <property type="entry name" value="DEHYDROGENASES, SHORT CHAIN"/>
    <property type="match status" value="1"/>
</dbReference>
<dbReference type="PATRIC" id="fig|56193.3.peg.4643"/>
<dbReference type="PRINTS" id="PR00081">
    <property type="entry name" value="GDHRDH"/>
</dbReference>
<comment type="similarity">
    <text evidence="1">Belongs to the short-chain dehydrogenases/reductases (SDR) family.</text>
</comment>
<dbReference type="SUPFAM" id="SSF51735">
    <property type="entry name" value="NAD(P)-binding Rossmann-fold domains"/>
    <property type="match status" value="1"/>
</dbReference>
<evidence type="ECO:0000313" key="5">
    <source>
        <dbReference type="Proteomes" id="UP000033874"/>
    </source>
</evidence>
<dbReference type="PANTHER" id="PTHR24321:SF8">
    <property type="entry name" value="ESTRADIOL 17-BETA-DEHYDROGENASE 8-RELATED"/>
    <property type="match status" value="1"/>
</dbReference>